<sequence length="100" mass="11785">MMKMVKRLLLRKRLNLILIFLIFVLLIQKRKPTTEHEVESLSNKDSMIKSEEENHYTGISPFNDTGLINSVGNIFKTSPYQTIKLWFNFLTKRMAHANQM</sequence>
<name>A0A0C2M567_THEKT</name>
<organism evidence="1 2">
    <name type="scientific">Thelohanellus kitauei</name>
    <name type="common">Myxosporean</name>
    <dbReference type="NCBI Taxonomy" id="669202"/>
    <lineage>
        <taxon>Eukaryota</taxon>
        <taxon>Metazoa</taxon>
        <taxon>Cnidaria</taxon>
        <taxon>Myxozoa</taxon>
        <taxon>Myxosporea</taxon>
        <taxon>Bivalvulida</taxon>
        <taxon>Platysporina</taxon>
        <taxon>Myxobolidae</taxon>
        <taxon>Thelohanellus</taxon>
    </lineage>
</organism>
<dbReference type="Proteomes" id="UP000031668">
    <property type="component" value="Unassembled WGS sequence"/>
</dbReference>
<dbReference type="AlphaFoldDB" id="A0A0C2M567"/>
<accession>A0A0C2M567</accession>
<keyword evidence="2" id="KW-1185">Reference proteome</keyword>
<comment type="caution">
    <text evidence="1">The sequence shown here is derived from an EMBL/GenBank/DDBJ whole genome shotgun (WGS) entry which is preliminary data.</text>
</comment>
<evidence type="ECO:0000313" key="2">
    <source>
        <dbReference type="Proteomes" id="UP000031668"/>
    </source>
</evidence>
<gene>
    <name evidence="1" type="ORF">RF11_07078</name>
</gene>
<protein>
    <submittedName>
        <fullName evidence="1">Uncharacterized protein</fullName>
    </submittedName>
</protein>
<reference evidence="1 2" key="1">
    <citation type="journal article" date="2014" name="Genome Biol. Evol.">
        <title>The genome of the myxosporean Thelohanellus kitauei shows adaptations to nutrient acquisition within its fish host.</title>
        <authorList>
            <person name="Yang Y."/>
            <person name="Xiong J."/>
            <person name="Zhou Z."/>
            <person name="Huo F."/>
            <person name="Miao W."/>
            <person name="Ran C."/>
            <person name="Liu Y."/>
            <person name="Zhang J."/>
            <person name="Feng J."/>
            <person name="Wang M."/>
            <person name="Wang M."/>
            <person name="Wang L."/>
            <person name="Yao B."/>
        </authorList>
    </citation>
    <scope>NUCLEOTIDE SEQUENCE [LARGE SCALE GENOMIC DNA]</scope>
    <source>
        <strain evidence="1">Wuqing</strain>
    </source>
</reference>
<proteinExistence type="predicted"/>
<evidence type="ECO:0000313" key="1">
    <source>
        <dbReference type="EMBL" id="KII62160.1"/>
    </source>
</evidence>
<dbReference type="EMBL" id="JWZT01005098">
    <property type="protein sequence ID" value="KII62160.1"/>
    <property type="molecule type" value="Genomic_DNA"/>
</dbReference>